<comment type="caution">
    <text evidence="1">The sequence shown here is derived from an EMBL/GenBank/DDBJ whole genome shotgun (WGS) entry which is preliminary data.</text>
</comment>
<dbReference type="EMBL" id="JAVREN010000012">
    <property type="protein sequence ID" value="MDT0307479.1"/>
    <property type="molecule type" value="Genomic_DNA"/>
</dbReference>
<dbReference type="RefSeq" id="WP_311630428.1">
    <property type="nucleotide sequence ID" value="NZ_JAVREN010000012.1"/>
</dbReference>
<protein>
    <submittedName>
        <fullName evidence="1">Uncharacterized protein</fullName>
    </submittedName>
</protein>
<proteinExistence type="predicted"/>
<name>A0ABU2L7C6_9ACTN</name>
<dbReference type="Proteomes" id="UP001183388">
    <property type="component" value="Unassembled WGS sequence"/>
</dbReference>
<evidence type="ECO:0000313" key="1">
    <source>
        <dbReference type="EMBL" id="MDT0307479.1"/>
    </source>
</evidence>
<evidence type="ECO:0000313" key="2">
    <source>
        <dbReference type="Proteomes" id="UP001183388"/>
    </source>
</evidence>
<gene>
    <name evidence="1" type="ORF">RM780_10945</name>
</gene>
<accession>A0ABU2L7C6</accession>
<organism evidence="1 2">
    <name type="scientific">Streptomyces boetiae</name>
    <dbReference type="NCBI Taxonomy" id="3075541"/>
    <lineage>
        <taxon>Bacteria</taxon>
        <taxon>Bacillati</taxon>
        <taxon>Actinomycetota</taxon>
        <taxon>Actinomycetes</taxon>
        <taxon>Kitasatosporales</taxon>
        <taxon>Streptomycetaceae</taxon>
        <taxon>Streptomyces</taxon>
    </lineage>
</organism>
<keyword evidence="2" id="KW-1185">Reference proteome</keyword>
<sequence>MAENLWVAGFDHPGAGWHQLDVRAEDGPERVAQEIADRGGDLNHLYAEAVLPELKLIRQGAVERGAAPVVVFVPDVPAESRPLVPITAFVAPWGGPPPDGGPASVAALARVPRDYRLREPLIGEIDLPAGPALRVHELVREEPTEDGRRLLMEYVSYYVFPPGLTDGPVEMTVSWSSPAIGAEMAGTADEIAASLTVSPAAETLPAEALFGKAGAE</sequence>
<reference evidence="2" key="1">
    <citation type="submission" date="2023-07" db="EMBL/GenBank/DDBJ databases">
        <title>30 novel species of actinomycetes from the DSMZ collection.</title>
        <authorList>
            <person name="Nouioui I."/>
        </authorList>
    </citation>
    <scope>NUCLEOTIDE SEQUENCE [LARGE SCALE GENOMIC DNA]</scope>
    <source>
        <strain evidence="2">DSM 44917</strain>
    </source>
</reference>